<gene>
    <name evidence="1" type="ORF">AB4Y32_30645</name>
</gene>
<sequence>MMNIRARMAQQTANLRAASDFPKDDVEASRQGNDKPKTGPGMAAALAAAQIKIQELESRGAQSMLLVAEIVPNPWQPRRVFSDAKLSELAESIREAGLLQPIVVRRVEAGYQIVAGERRWRAHKLLGLEEIKALVVDCTDQDMAVLALVENVSRDDLSDYEISVSIRRSEKEFPNRKRLAEALGMSRRGLYKYLAFGSLPDFITTDLDITPTLLGGNAADSILNVLKKHGDNGIAAARVLWPEVTAGKLDQGKFAPAISAMVQRRATSTSARERSIEKFFSGNTHAGSITKDVDNFTVKIKAGVLSDAQETRIRQVISELFNVGPGKEVI</sequence>
<protein>
    <submittedName>
        <fullName evidence="1">ParB/RepB/Spo0J family partition protein</fullName>
    </submittedName>
</protein>
<evidence type="ECO:0000313" key="1">
    <source>
        <dbReference type="EMBL" id="MEX3936102.1"/>
    </source>
</evidence>
<dbReference type="EMBL" id="JBFRCH010000027">
    <property type="protein sequence ID" value="MEX3936102.1"/>
    <property type="molecule type" value="Genomic_DNA"/>
</dbReference>
<name>A0ACC6U9D3_9BURK</name>
<accession>A0ACC6U9D3</accession>
<proteinExistence type="predicted"/>
<reference evidence="1" key="1">
    <citation type="submission" date="2024-07" db="EMBL/GenBank/DDBJ databases">
        <title>A survey of Mimosa microsymbionts across Brazilian biomes reveals a high diversity of Paraburkholderia nodulating endemic species, but also that Cupriavidus is common as a symbiont of widespread species.</title>
        <authorList>
            <person name="Rouws L."/>
            <person name="Barauna A."/>
            <person name="Beukes C."/>
            <person name="Rouws J.R.C."/>
            <person name="De Faria S.M."/>
            <person name="Gross E."/>
            <person name="Bueno Dos Reis Junior F."/>
            <person name="Simon M.F."/>
            <person name="Maluk M."/>
            <person name="Odee D.W."/>
            <person name="Kenicer G."/>
            <person name="Young J.P.W."/>
            <person name="Reis V.M."/>
            <person name="Zilli J."/>
            <person name="James E.K."/>
        </authorList>
    </citation>
    <scope>NUCLEOTIDE SEQUENCE</scope>
    <source>
        <strain evidence="1">EG181B</strain>
    </source>
</reference>
<keyword evidence="2" id="KW-1185">Reference proteome</keyword>
<organism evidence="1 2">
    <name type="scientific">Paraburkholderia phymatum</name>
    <dbReference type="NCBI Taxonomy" id="148447"/>
    <lineage>
        <taxon>Bacteria</taxon>
        <taxon>Pseudomonadati</taxon>
        <taxon>Pseudomonadota</taxon>
        <taxon>Betaproteobacteria</taxon>
        <taxon>Burkholderiales</taxon>
        <taxon>Burkholderiaceae</taxon>
        <taxon>Paraburkholderia</taxon>
    </lineage>
</organism>
<evidence type="ECO:0000313" key="2">
    <source>
        <dbReference type="Proteomes" id="UP001558850"/>
    </source>
</evidence>
<dbReference type="Proteomes" id="UP001558850">
    <property type="component" value="Unassembled WGS sequence"/>
</dbReference>
<comment type="caution">
    <text evidence="1">The sequence shown here is derived from an EMBL/GenBank/DDBJ whole genome shotgun (WGS) entry which is preliminary data.</text>
</comment>